<name>A0A9X1NF19_9ACTN</name>
<dbReference type="Pfam" id="PF13530">
    <property type="entry name" value="SCP2_2"/>
    <property type="match status" value="1"/>
</dbReference>
<evidence type="ECO:0000256" key="2">
    <source>
        <dbReference type="ARBA" id="ARBA00023315"/>
    </source>
</evidence>
<feature type="binding site" evidence="3">
    <location>
        <begin position="135"/>
        <end position="136"/>
    </location>
    <ligand>
        <name>acetyl-CoA</name>
        <dbReference type="ChEBI" id="CHEBI:57288"/>
    </ligand>
</feature>
<dbReference type="RefSeq" id="WP_231443690.1">
    <property type="nucleotide sequence ID" value="NZ_JAJOMB010000009.1"/>
</dbReference>
<feature type="active site" description="Proton acceptor; via carboxylate" evidence="3">
    <location>
        <position position="420"/>
    </location>
</feature>
<feature type="domain" description="Enhanced intracellular survival protein" evidence="4">
    <location>
        <begin position="320"/>
        <end position="415"/>
    </location>
</feature>
<evidence type="ECO:0000313" key="7">
    <source>
        <dbReference type="Proteomes" id="UP001138997"/>
    </source>
</evidence>
<evidence type="ECO:0000259" key="5">
    <source>
        <dbReference type="Pfam" id="PF17668"/>
    </source>
</evidence>
<dbReference type="GO" id="GO:0030649">
    <property type="term" value="P:aminoglycoside antibiotic catabolic process"/>
    <property type="evidence" value="ECO:0007669"/>
    <property type="project" value="TreeGrafter"/>
</dbReference>
<dbReference type="HAMAP" id="MF_01812">
    <property type="entry name" value="Eis"/>
    <property type="match status" value="1"/>
</dbReference>
<dbReference type="InterPro" id="IPR051554">
    <property type="entry name" value="Acetyltransferase_Eis"/>
</dbReference>
<comment type="subunit">
    <text evidence="3">Homohexamer; trimer of dimers.</text>
</comment>
<comment type="similarity">
    <text evidence="3">Belongs to the acetyltransferase Eis family.</text>
</comment>
<dbReference type="Pfam" id="PF13527">
    <property type="entry name" value="Acetyltransf_9"/>
    <property type="match status" value="1"/>
</dbReference>
<dbReference type="Proteomes" id="UP001138997">
    <property type="component" value="Unassembled WGS sequence"/>
</dbReference>
<dbReference type="InterPro" id="IPR036527">
    <property type="entry name" value="SCP2_sterol-bd_dom_sf"/>
</dbReference>
<organism evidence="6 7">
    <name type="scientific">Kineosporia babensis</name>
    <dbReference type="NCBI Taxonomy" id="499548"/>
    <lineage>
        <taxon>Bacteria</taxon>
        <taxon>Bacillati</taxon>
        <taxon>Actinomycetota</taxon>
        <taxon>Actinomycetes</taxon>
        <taxon>Kineosporiales</taxon>
        <taxon>Kineosporiaceae</taxon>
        <taxon>Kineosporia</taxon>
    </lineage>
</organism>
<dbReference type="InterPro" id="IPR016181">
    <property type="entry name" value="Acyl_CoA_acyltransferase"/>
</dbReference>
<feature type="binding site" evidence="3">
    <location>
        <begin position="99"/>
        <end position="101"/>
    </location>
    <ligand>
        <name>acetyl-CoA</name>
        <dbReference type="ChEBI" id="CHEBI:57288"/>
    </ligand>
</feature>
<evidence type="ECO:0000313" key="6">
    <source>
        <dbReference type="EMBL" id="MCD5312953.1"/>
    </source>
</evidence>
<dbReference type="Gene3D" id="3.30.1050.10">
    <property type="entry name" value="SCP2 sterol-binding domain"/>
    <property type="match status" value="1"/>
</dbReference>
<feature type="domain" description="Eis-like acetyltransferase" evidence="5">
    <location>
        <begin position="198"/>
        <end position="309"/>
    </location>
</feature>
<feature type="binding site" evidence="3">
    <location>
        <begin position="107"/>
        <end position="112"/>
    </location>
    <ligand>
        <name>acetyl-CoA</name>
        <dbReference type="ChEBI" id="CHEBI:57288"/>
    </ligand>
</feature>
<evidence type="ECO:0000256" key="3">
    <source>
        <dbReference type="HAMAP-Rule" id="MF_01812"/>
    </source>
</evidence>
<dbReference type="AlphaFoldDB" id="A0A9X1NF19"/>
<dbReference type="SUPFAM" id="SSF55718">
    <property type="entry name" value="SCP-like"/>
    <property type="match status" value="1"/>
</dbReference>
<dbReference type="NCBIfam" id="NF002367">
    <property type="entry name" value="PRK01346.1-4"/>
    <property type="match status" value="1"/>
</dbReference>
<dbReference type="EC" id="2.3.1.-" evidence="6"/>
<gene>
    <name evidence="6" type="ORF">LR394_18760</name>
</gene>
<keyword evidence="1 3" id="KW-0808">Transferase</keyword>
<keyword evidence="7" id="KW-1185">Reference proteome</keyword>
<keyword evidence="2 3" id="KW-0012">Acyltransferase</keyword>
<dbReference type="InterPro" id="IPR025559">
    <property type="entry name" value="Eis_dom"/>
</dbReference>
<proteinExistence type="inferred from homology"/>
<dbReference type="GO" id="GO:0034069">
    <property type="term" value="F:aminoglycoside N-acetyltransferase activity"/>
    <property type="evidence" value="ECO:0007669"/>
    <property type="project" value="TreeGrafter"/>
</dbReference>
<evidence type="ECO:0000259" key="4">
    <source>
        <dbReference type="Pfam" id="PF13530"/>
    </source>
</evidence>
<dbReference type="InterPro" id="IPR041380">
    <property type="entry name" value="Acetyltransf_17"/>
</dbReference>
<dbReference type="PANTHER" id="PTHR37817">
    <property type="entry name" value="N-ACETYLTRANSFERASE EIS"/>
    <property type="match status" value="1"/>
</dbReference>
<dbReference type="Gene3D" id="3.40.630.30">
    <property type="match status" value="2"/>
</dbReference>
<protein>
    <submittedName>
        <fullName evidence="6">GNAT family N-acetyltransferase</fullName>
        <ecNumber evidence="6">2.3.1.-</ecNumber>
    </submittedName>
</protein>
<dbReference type="EMBL" id="JAJOMB010000009">
    <property type="protein sequence ID" value="MCD5312953.1"/>
    <property type="molecule type" value="Genomic_DNA"/>
</dbReference>
<dbReference type="InterPro" id="IPR022902">
    <property type="entry name" value="NAcTrfase_Eis"/>
</dbReference>
<sequence length="420" mass="46474">MSVDHEIRVLNDAQEVGRSLEVFLTAMVGLQRIDPDKMPTFMEPGRTVGAYVPTASPSADVAPAHTQTPERLVGTASSFTSWMVVPGGKKVPQAAVTDVGVLPTHTRRGLAGALMRHQLEQCLARNEVIASLRASEATIYERWGFGIASSVASVEIAVGQARFRDGVPRGGDVRLVDLRERADQDLLARIYTGANWVGAIDRPSYWWRSRAHMRQLSKDFHYAVVHGIPGHEDGFAIYTPQDSTAWFRSKDRAIVVGDFVANTSRAHYGLLRYLLSIDLLQRVVLDPMPLDHSIEKLLVDERAVTTHSARDETWLRLVDVQAALAARSYRSPGQVIIEVRDQLLRENNGRYIISASGVARTEQPPEITMDVSQLACVYLGGTKFWQLAQAGRIAVHKDDGLAMADYLFGLRRAPFSGTMF</sequence>
<dbReference type="PANTHER" id="PTHR37817:SF1">
    <property type="entry name" value="N-ACETYLTRANSFERASE EIS"/>
    <property type="match status" value="1"/>
</dbReference>
<reference evidence="6" key="1">
    <citation type="submission" date="2021-11" db="EMBL/GenBank/DDBJ databases">
        <title>Streptomyces corallinus and Kineosporia corallina sp. nov., two new coral-derived marine actinobacteria.</title>
        <authorList>
            <person name="Buangrab K."/>
            <person name="Sutthacheep M."/>
            <person name="Yeemin T."/>
            <person name="Harunari E."/>
            <person name="Igarashi Y."/>
            <person name="Sripreechasak P."/>
            <person name="Kanchanasin P."/>
            <person name="Tanasupawat S."/>
            <person name="Phongsopitanun W."/>
        </authorList>
    </citation>
    <scope>NUCLEOTIDE SEQUENCE</scope>
    <source>
        <strain evidence="6">JCM 31032</strain>
    </source>
</reference>
<dbReference type="Pfam" id="PF17668">
    <property type="entry name" value="Acetyltransf_17"/>
    <property type="match status" value="1"/>
</dbReference>
<accession>A0A9X1NF19</accession>
<dbReference type="SUPFAM" id="SSF55729">
    <property type="entry name" value="Acyl-CoA N-acyltransferases (Nat)"/>
    <property type="match status" value="1"/>
</dbReference>
<dbReference type="CDD" id="cd04301">
    <property type="entry name" value="NAT_SF"/>
    <property type="match status" value="1"/>
</dbReference>
<comment type="caution">
    <text evidence="6">The sequence shown here is derived from an EMBL/GenBank/DDBJ whole genome shotgun (WGS) entry which is preliminary data.</text>
</comment>
<evidence type="ECO:0000256" key="1">
    <source>
        <dbReference type="ARBA" id="ARBA00022679"/>
    </source>
</evidence>
<feature type="active site" description="Proton donor" evidence="3">
    <location>
        <position position="140"/>
    </location>
</feature>